<dbReference type="NCBIfam" id="TIGR03170">
    <property type="entry name" value="flgA_cterm"/>
    <property type="match status" value="1"/>
</dbReference>
<dbReference type="RefSeq" id="WP_316973929.1">
    <property type="nucleotide sequence ID" value="NZ_JAWIIJ010000007.1"/>
</dbReference>
<sequence length="232" mass="25420">MHMRTIILLTLVLAATPTVAATTAEQIRQAANRFLGEFAEELSASGYEVRSEVGRLDPRLALAPCAEPLAASFTGDPWESSQPTLQMQCEGQRPWRMFLPVSVTIEGELYSAAQPIGRGERLTESMIERVSGVMNTSRRRPITQLEDLLGKEMTRSINRGTVLTPNLVVEPDAVQRGDHVIITARSGNFTVNSRGKALANGRPGEQVMVENLSSSRRIRGRVVAPGRVEIPM</sequence>
<accession>A0ABU3VYJ7</accession>
<dbReference type="Pfam" id="PF17656">
    <property type="entry name" value="ChapFlgA_N"/>
    <property type="match status" value="1"/>
</dbReference>
<dbReference type="PANTHER" id="PTHR36307:SF1">
    <property type="entry name" value="FLAGELLA BASAL BODY P-RING FORMATION PROTEIN FLGA"/>
    <property type="match status" value="1"/>
</dbReference>
<keyword evidence="9" id="KW-0969">Cilium</keyword>
<comment type="similarity">
    <text evidence="2 7">Belongs to the FlgA family.</text>
</comment>
<dbReference type="Gene3D" id="3.90.1210.10">
    <property type="entry name" value="Antifreeze-like/N-acetylneuraminic acid synthase C-terminal domain"/>
    <property type="match status" value="1"/>
</dbReference>
<dbReference type="InterPro" id="IPR039246">
    <property type="entry name" value="Flagellar_FlgA"/>
</dbReference>
<dbReference type="InterPro" id="IPR013974">
    <property type="entry name" value="SAF"/>
</dbReference>
<feature type="domain" description="SAF" evidence="8">
    <location>
        <begin position="107"/>
        <end position="169"/>
    </location>
</feature>
<proteinExistence type="inferred from homology"/>
<comment type="function">
    <text evidence="6 7">Involved in the assembly process of the P-ring formation. It may associate with FlgF on the rod constituting a structure essential for the P-ring assembly or may act as a modulator protein for the P-ring assembly.</text>
</comment>
<evidence type="ECO:0000259" key="8">
    <source>
        <dbReference type="SMART" id="SM00858"/>
    </source>
</evidence>
<dbReference type="Gene3D" id="2.30.30.760">
    <property type="match status" value="1"/>
</dbReference>
<dbReference type="InterPro" id="IPR041231">
    <property type="entry name" value="FlgA_N"/>
</dbReference>
<feature type="signal peptide" evidence="7">
    <location>
        <begin position="1"/>
        <end position="20"/>
    </location>
</feature>
<dbReference type="Proteomes" id="UP001269819">
    <property type="component" value="Unassembled WGS sequence"/>
</dbReference>
<dbReference type="InterPro" id="IPR017585">
    <property type="entry name" value="SAF_FlgA"/>
</dbReference>
<reference evidence="9 10" key="1">
    <citation type="submission" date="2023-10" db="EMBL/GenBank/DDBJ databases">
        <title>Characteristics and mechanism of a salt-tolerant marine origin heterotrophic nitrifying- aerobic denitrifying bacteria Marinobacter xestospongiae HN1.</title>
        <authorList>
            <person name="Qi R."/>
        </authorList>
    </citation>
    <scope>NUCLEOTIDE SEQUENCE [LARGE SCALE GENOMIC DNA]</scope>
    <source>
        <strain evidence="9 10">HN1</strain>
    </source>
</reference>
<evidence type="ECO:0000313" key="9">
    <source>
        <dbReference type="EMBL" id="MDV2079364.1"/>
    </source>
</evidence>
<name>A0ABU3VYJ7_9GAMM</name>
<keyword evidence="9" id="KW-0282">Flagellum</keyword>
<keyword evidence="10" id="KW-1185">Reference proteome</keyword>
<comment type="subcellular location">
    <subcellularLocation>
        <location evidence="1 7">Periplasm</location>
    </subcellularLocation>
</comment>
<dbReference type="PANTHER" id="PTHR36307">
    <property type="entry name" value="FLAGELLA BASAL BODY P-RING FORMATION PROTEIN FLGA"/>
    <property type="match status" value="1"/>
</dbReference>
<evidence type="ECO:0000256" key="4">
    <source>
        <dbReference type="ARBA" id="ARBA00022729"/>
    </source>
</evidence>
<organism evidence="9 10">
    <name type="scientific">Marinobacter xestospongiae</name>
    <dbReference type="NCBI Taxonomy" id="994319"/>
    <lineage>
        <taxon>Bacteria</taxon>
        <taxon>Pseudomonadati</taxon>
        <taxon>Pseudomonadota</taxon>
        <taxon>Gammaproteobacteria</taxon>
        <taxon>Pseudomonadales</taxon>
        <taxon>Marinobacteraceae</taxon>
        <taxon>Marinobacter</taxon>
    </lineage>
</organism>
<evidence type="ECO:0000256" key="7">
    <source>
        <dbReference type="RuleBase" id="RU362063"/>
    </source>
</evidence>
<gene>
    <name evidence="9" type="primary">flgA</name>
    <name evidence="9" type="ORF">RYS15_11740</name>
</gene>
<comment type="caution">
    <text evidence="9">The sequence shown here is derived from an EMBL/GenBank/DDBJ whole genome shotgun (WGS) entry which is preliminary data.</text>
</comment>
<protein>
    <recommendedName>
        <fullName evidence="3 7">Flagella basal body P-ring formation protein FlgA</fullName>
    </recommendedName>
</protein>
<evidence type="ECO:0000256" key="2">
    <source>
        <dbReference type="ARBA" id="ARBA00010474"/>
    </source>
</evidence>
<dbReference type="Pfam" id="PF13144">
    <property type="entry name" value="ChapFlgA"/>
    <property type="match status" value="1"/>
</dbReference>
<keyword evidence="7" id="KW-1005">Bacterial flagellum biogenesis</keyword>
<evidence type="ECO:0000256" key="5">
    <source>
        <dbReference type="ARBA" id="ARBA00022764"/>
    </source>
</evidence>
<evidence type="ECO:0000256" key="1">
    <source>
        <dbReference type="ARBA" id="ARBA00004418"/>
    </source>
</evidence>
<keyword evidence="5 7" id="KW-0574">Periplasm</keyword>
<dbReference type="SMART" id="SM00858">
    <property type="entry name" value="SAF"/>
    <property type="match status" value="1"/>
</dbReference>
<feature type="chain" id="PRO_5044950545" description="Flagella basal body P-ring formation protein FlgA" evidence="7">
    <location>
        <begin position="21"/>
        <end position="232"/>
    </location>
</feature>
<evidence type="ECO:0000313" key="10">
    <source>
        <dbReference type="Proteomes" id="UP001269819"/>
    </source>
</evidence>
<keyword evidence="4 7" id="KW-0732">Signal</keyword>
<dbReference type="EMBL" id="JAWIIJ010000007">
    <property type="protein sequence ID" value="MDV2079364.1"/>
    <property type="molecule type" value="Genomic_DNA"/>
</dbReference>
<evidence type="ECO:0000256" key="3">
    <source>
        <dbReference type="ARBA" id="ARBA00014754"/>
    </source>
</evidence>
<evidence type="ECO:0000256" key="6">
    <source>
        <dbReference type="ARBA" id="ARBA00025643"/>
    </source>
</evidence>
<keyword evidence="9" id="KW-0966">Cell projection</keyword>
<dbReference type="CDD" id="cd11614">
    <property type="entry name" value="SAF_CpaB_FlgA_like"/>
    <property type="match status" value="1"/>
</dbReference>